<accession>A0A8J5Y0N6</accession>
<keyword evidence="1" id="KW-1133">Transmembrane helix</keyword>
<keyword evidence="1" id="KW-0472">Membrane</keyword>
<keyword evidence="3" id="KW-1185">Reference proteome</keyword>
<dbReference type="SUPFAM" id="SSF55811">
    <property type="entry name" value="Nudix"/>
    <property type="match status" value="1"/>
</dbReference>
<dbReference type="InterPro" id="IPR015797">
    <property type="entry name" value="NUDIX_hydrolase-like_dom_sf"/>
</dbReference>
<protein>
    <recommendedName>
        <fullName evidence="4">Nudix hydrolase domain-containing protein</fullName>
    </recommendedName>
</protein>
<dbReference type="AlphaFoldDB" id="A0A8J5Y0N6"/>
<dbReference type="Proteomes" id="UP000701853">
    <property type="component" value="Chromosome 13"/>
</dbReference>
<sequence length="96" mass="11043">MIERFYYAKEILNHLLVFGMTLPVGYLEIGESAAEGTIRETWEEACAEVEVISPFAQLDIPLIGQVRISILNLLLYLMYIYGRCLCVLTFMEDVYI</sequence>
<dbReference type="OrthoDB" id="447842at2759"/>
<name>A0A8J5Y0N6_9ROSI</name>
<feature type="transmembrane region" description="Helical" evidence="1">
    <location>
        <begin position="73"/>
        <end position="91"/>
    </location>
</feature>
<dbReference type="PANTHER" id="PTHR43222">
    <property type="entry name" value="NUDIX HYDROLASE 23"/>
    <property type="match status" value="1"/>
</dbReference>
<gene>
    <name evidence="2" type="ORF">CXB51_034486</name>
</gene>
<evidence type="ECO:0000256" key="1">
    <source>
        <dbReference type="SAM" id="Phobius"/>
    </source>
</evidence>
<proteinExistence type="predicted"/>
<organism evidence="2 3">
    <name type="scientific">Gossypium anomalum</name>
    <dbReference type="NCBI Taxonomy" id="47600"/>
    <lineage>
        <taxon>Eukaryota</taxon>
        <taxon>Viridiplantae</taxon>
        <taxon>Streptophyta</taxon>
        <taxon>Embryophyta</taxon>
        <taxon>Tracheophyta</taxon>
        <taxon>Spermatophyta</taxon>
        <taxon>Magnoliopsida</taxon>
        <taxon>eudicotyledons</taxon>
        <taxon>Gunneridae</taxon>
        <taxon>Pentapetalae</taxon>
        <taxon>rosids</taxon>
        <taxon>malvids</taxon>
        <taxon>Malvales</taxon>
        <taxon>Malvaceae</taxon>
        <taxon>Malvoideae</taxon>
        <taxon>Gossypium</taxon>
    </lineage>
</organism>
<reference evidence="2 3" key="1">
    <citation type="journal article" date="2021" name="bioRxiv">
        <title>The Gossypium anomalum genome as a resource for cotton improvement and evolutionary analysis of hybrid incompatibility.</title>
        <authorList>
            <person name="Grover C.E."/>
            <person name="Yuan D."/>
            <person name="Arick M.A."/>
            <person name="Miller E.R."/>
            <person name="Hu G."/>
            <person name="Peterson D.G."/>
            <person name="Wendel J.F."/>
            <person name="Udall J.A."/>
        </authorList>
    </citation>
    <scope>NUCLEOTIDE SEQUENCE [LARGE SCALE GENOMIC DNA]</scope>
    <source>
        <strain evidence="2">JFW-Udall</strain>
        <tissue evidence="2">Leaf</tissue>
    </source>
</reference>
<dbReference type="Gene3D" id="3.90.79.10">
    <property type="entry name" value="Nucleoside Triphosphate Pyrophosphohydrolase"/>
    <property type="match status" value="1"/>
</dbReference>
<evidence type="ECO:0000313" key="2">
    <source>
        <dbReference type="EMBL" id="KAG8472242.1"/>
    </source>
</evidence>
<evidence type="ECO:0008006" key="4">
    <source>
        <dbReference type="Google" id="ProtNLM"/>
    </source>
</evidence>
<dbReference type="PANTHER" id="PTHR43222:SF2">
    <property type="entry name" value="NUDIX HYDROLASE 23, CHLOROPLASTIC"/>
    <property type="match status" value="1"/>
</dbReference>
<keyword evidence="1" id="KW-0812">Transmembrane</keyword>
<dbReference type="EMBL" id="JAHUZN010000013">
    <property type="protein sequence ID" value="KAG8472242.1"/>
    <property type="molecule type" value="Genomic_DNA"/>
</dbReference>
<evidence type="ECO:0000313" key="3">
    <source>
        <dbReference type="Proteomes" id="UP000701853"/>
    </source>
</evidence>
<comment type="caution">
    <text evidence="2">The sequence shown here is derived from an EMBL/GenBank/DDBJ whole genome shotgun (WGS) entry which is preliminary data.</text>
</comment>